<gene>
    <name evidence="2" type="ORF">DFQ27_009693</name>
</gene>
<evidence type="ECO:0000313" key="2">
    <source>
        <dbReference type="EMBL" id="KAG0249946.1"/>
    </source>
</evidence>
<protein>
    <submittedName>
        <fullName evidence="2">Uncharacterized protein</fullName>
    </submittedName>
</protein>
<feature type="region of interest" description="Disordered" evidence="1">
    <location>
        <begin position="1"/>
        <end position="21"/>
    </location>
</feature>
<feature type="region of interest" description="Disordered" evidence="1">
    <location>
        <begin position="45"/>
        <end position="65"/>
    </location>
</feature>
<sequence length="65" mass="6365">MAKVVAVAPSTPTKISASPPANFAGTSSLDATLSRLACIAVTRSASPLSGSPTTKTGVAEQAHLA</sequence>
<reference evidence="2" key="1">
    <citation type="journal article" date="2020" name="Fungal Divers.">
        <title>Resolving the Mortierellaceae phylogeny through synthesis of multi-gene phylogenetics and phylogenomics.</title>
        <authorList>
            <person name="Vandepol N."/>
            <person name="Liber J."/>
            <person name="Desiro A."/>
            <person name="Na H."/>
            <person name="Kennedy M."/>
            <person name="Barry K."/>
            <person name="Grigoriev I.V."/>
            <person name="Miller A.N."/>
            <person name="O'Donnell K."/>
            <person name="Stajich J.E."/>
            <person name="Bonito G."/>
        </authorList>
    </citation>
    <scope>NUCLEOTIDE SEQUENCE</scope>
    <source>
        <strain evidence="2">BC1065</strain>
    </source>
</reference>
<feature type="non-terminal residue" evidence="2">
    <location>
        <position position="65"/>
    </location>
</feature>
<proteinExistence type="predicted"/>
<dbReference type="AlphaFoldDB" id="A0A9P6PQG6"/>
<evidence type="ECO:0000256" key="1">
    <source>
        <dbReference type="SAM" id="MobiDB-lite"/>
    </source>
</evidence>
<organism evidence="2 3">
    <name type="scientific">Actinomortierella ambigua</name>
    <dbReference type="NCBI Taxonomy" id="1343610"/>
    <lineage>
        <taxon>Eukaryota</taxon>
        <taxon>Fungi</taxon>
        <taxon>Fungi incertae sedis</taxon>
        <taxon>Mucoromycota</taxon>
        <taxon>Mortierellomycotina</taxon>
        <taxon>Mortierellomycetes</taxon>
        <taxon>Mortierellales</taxon>
        <taxon>Mortierellaceae</taxon>
        <taxon>Actinomortierella</taxon>
    </lineage>
</organism>
<feature type="compositionally biased region" description="Polar residues" evidence="1">
    <location>
        <begin position="45"/>
        <end position="56"/>
    </location>
</feature>
<accession>A0A9P6PQG6</accession>
<comment type="caution">
    <text evidence="2">The sequence shown here is derived from an EMBL/GenBank/DDBJ whole genome shotgun (WGS) entry which is preliminary data.</text>
</comment>
<name>A0A9P6PQG6_9FUNG</name>
<evidence type="ECO:0000313" key="3">
    <source>
        <dbReference type="Proteomes" id="UP000807716"/>
    </source>
</evidence>
<keyword evidence="3" id="KW-1185">Reference proteome</keyword>
<dbReference type="Proteomes" id="UP000807716">
    <property type="component" value="Unassembled WGS sequence"/>
</dbReference>
<dbReference type="EMBL" id="JAAAJB010000918">
    <property type="protein sequence ID" value="KAG0249946.1"/>
    <property type="molecule type" value="Genomic_DNA"/>
</dbReference>